<dbReference type="Proteomes" id="UP001177003">
    <property type="component" value="Chromosome 9"/>
</dbReference>
<keyword evidence="3" id="KW-1185">Reference proteome</keyword>
<evidence type="ECO:0000256" key="1">
    <source>
        <dbReference type="SAM" id="MobiDB-lite"/>
    </source>
</evidence>
<evidence type="ECO:0000313" key="3">
    <source>
        <dbReference type="Proteomes" id="UP001177003"/>
    </source>
</evidence>
<protein>
    <submittedName>
        <fullName evidence="2">Uncharacterized protein</fullName>
    </submittedName>
</protein>
<dbReference type="EMBL" id="OX465085">
    <property type="protein sequence ID" value="CAI9302403.1"/>
    <property type="molecule type" value="Genomic_DNA"/>
</dbReference>
<sequence>MEAVIENLQSIARKPPQAVLVTTESPSGSDKDDSNASLLPRKLRPNDETFALGRSSAPPPTEHDAASVKLAKLLAFQDSIPQSKGKGIYIFSGHGVRVLELEKENYQKNKQISYLQANLGGLTTLDYDLKYKLIGKFGNAFKTASFDGGKVPESFERVTAPNANIDQILSYGSITTEERKENKKRVDKFKKDKMLLMKSFDPNAHGYHPQMFIKEVGKIKFVDRYDDCSRIRMWGFEVEKKMWVVIRKSRNIEYCEKKIEFVSWTKVDLAELVHTPFHNSTNDPNAWAFKKFLEDKAKMNFEGMTTTSSFIKKANDVIDPHTNKNVGFSENGEHDIHTLSKHQLMVENEMFEATTKDFTSMIATIIDKKLWAGALADSDMHIVEKP</sequence>
<reference evidence="2" key="1">
    <citation type="submission" date="2023-04" db="EMBL/GenBank/DDBJ databases">
        <authorList>
            <person name="Vijverberg K."/>
            <person name="Xiong W."/>
            <person name="Schranz E."/>
        </authorList>
    </citation>
    <scope>NUCLEOTIDE SEQUENCE</scope>
</reference>
<dbReference type="AlphaFoldDB" id="A0AA36A1P9"/>
<proteinExistence type="predicted"/>
<feature type="region of interest" description="Disordered" evidence="1">
    <location>
        <begin position="15"/>
        <end position="64"/>
    </location>
</feature>
<organism evidence="2 3">
    <name type="scientific">Lactuca saligna</name>
    <name type="common">Willowleaf lettuce</name>
    <dbReference type="NCBI Taxonomy" id="75948"/>
    <lineage>
        <taxon>Eukaryota</taxon>
        <taxon>Viridiplantae</taxon>
        <taxon>Streptophyta</taxon>
        <taxon>Embryophyta</taxon>
        <taxon>Tracheophyta</taxon>
        <taxon>Spermatophyta</taxon>
        <taxon>Magnoliopsida</taxon>
        <taxon>eudicotyledons</taxon>
        <taxon>Gunneridae</taxon>
        <taxon>Pentapetalae</taxon>
        <taxon>asterids</taxon>
        <taxon>campanulids</taxon>
        <taxon>Asterales</taxon>
        <taxon>Asteraceae</taxon>
        <taxon>Cichorioideae</taxon>
        <taxon>Cichorieae</taxon>
        <taxon>Lactucinae</taxon>
        <taxon>Lactuca</taxon>
    </lineage>
</organism>
<name>A0AA36A1P9_LACSI</name>
<gene>
    <name evidence="2" type="ORF">LSALG_LOCUS40893</name>
</gene>
<evidence type="ECO:0000313" key="2">
    <source>
        <dbReference type="EMBL" id="CAI9302403.1"/>
    </source>
</evidence>
<accession>A0AA36A1P9</accession>